<protein>
    <submittedName>
        <fullName evidence="2">Uncharacterized protein</fullName>
    </submittedName>
</protein>
<feature type="transmembrane region" description="Helical" evidence="1">
    <location>
        <begin position="12"/>
        <end position="32"/>
    </location>
</feature>
<keyword evidence="1" id="KW-0812">Transmembrane</keyword>
<dbReference type="AlphaFoldDB" id="A0ABD7FQS2"/>
<evidence type="ECO:0000313" key="3">
    <source>
        <dbReference type="Proteomes" id="UP000252199"/>
    </source>
</evidence>
<organism evidence="2 3">
    <name type="scientific">Vibrio paracholerae</name>
    <dbReference type="NCBI Taxonomy" id="650003"/>
    <lineage>
        <taxon>Bacteria</taxon>
        <taxon>Pseudomonadati</taxon>
        <taxon>Pseudomonadota</taxon>
        <taxon>Gammaproteobacteria</taxon>
        <taxon>Vibrionales</taxon>
        <taxon>Vibrionaceae</taxon>
        <taxon>Vibrio</taxon>
    </lineage>
</organism>
<dbReference type="Proteomes" id="UP000252199">
    <property type="component" value="Unassembled WGS sequence"/>
</dbReference>
<comment type="caution">
    <text evidence="2">The sequence shown here is derived from an EMBL/GenBank/DDBJ whole genome shotgun (WGS) entry which is preliminary data.</text>
</comment>
<dbReference type="EMBL" id="QKKU01000134">
    <property type="protein sequence ID" value="RBM59946.1"/>
    <property type="molecule type" value="Genomic_DNA"/>
</dbReference>
<sequence>MWLYCYGLPRILLAEIYIPFLLETAVVLATFIHPNHTVYLCSWGFALLPPTCNSKEFWYI</sequence>
<keyword evidence="1" id="KW-1133">Transmembrane helix</keyword>
<keyword evidence="1" id="KW-0472">Membrane</keyword>
<reference evidence="2 3" key="1">
    <citation type="submission" date="2018-06" db="EMBL/GenBank/DDBJ databases">
        <title>Draft genome sequences of nine Vibrio sp. clinical isolates from across the United States representing the closest known relative of Vibrio cholerae.</title>
        <authorList>
            <person name="Islam M.T."/>
            <person name="Liang K."/>
            <person name="Im M.S."/>
            <person name="Winkjer J."/>
            <person name="Busby S."/>
            <person name="Batra D."/>
            <person name="Rowe L."/>
            <person name="Tarr C.L."/>
            <person name="Boucher Y."/>
        </authorList>
    </citation>
    <scope>NUCLEOTIDE SEQUENCE [LARGE SCALE GENOMIC DNA]</scope>
    <source>
        <strain evidence="2 3">2017V-1110</strain>
    </source>
</reference>
<proteinExistence type="predicted"/>
<gene>
    <name evidence="2" type="ORF">DLR72_18030</name>
</gene>
<accession>A0ABD7FQS2</accession>
<name>A0ABD7FQS2_9VIBR</name>
<evidence type="ECO:0000256" key="1">
    <source>
        <dbReference type="SAM" id="Phobius"/>
    </source>
</evidence>
<evidence type="ECO:0000313" key="2">
    <source>
        <dbReference type="EMBL" id="RBM59946.1"/>
    </source>
</evidence>